<dbReference type="SUPFAM" id="SSF52540">
    <property type="entry name" value="P-loop containing nucleoside triphosphate hydrolases"/>
    <property type="match status" value="1"/>
</dbReference>
<dbReference type="InterPro" id="IPR027417">
    <property type="entry name" value="P-loop_NTPase"/>
</dbReference>
<dbReference type="GO" id="GO:0005737">
    <property type="term" value="C:cytoplasm"/>
    <property type="evidence" value="ECO:0007669"/>
    <property type="project" value="UniProtKB-SubCell"/>
</dbReference>
<organism evidence="4 5">
    <name type="scientific">Acidocella aminolytica 101 = DSM 11237</name>
    <dbReference type="NCBI Taxonomy" id="1120923"/>
    <lineage>
        <taxon>Bacteria</taxon>
        <taxon>Pseudomonadati</taxon>
        <taxon>Pseudomonadota</taxon>
        <taxon>Alphaproteobacteria</taxon>
        <taxon>Acetobacterales</taxon>
        <taxon>Acidocellaceae</taxon>
        <taxon>Acidocella</taxon>
    </lineage>
</organism>
<evidence type="ECO:0000256" key="2">
    <source>
        <dbReference type="RuleBase" id="RU366071"/>
    </source>
</evidence>
<accession>A0A0D6PIG5</accession>
<keyword evidence="2" id="KW-0547">Nucleotide-binding</keyword>
<dbReference type="OrthoDB" id="9810761at2"/>
<evidence type="ECO:0000313" key="5">
    <source>
        <dbReference type="Proteomes" id="UP000032668"/>
    </source>
</evidence>
<comment type="caution">
    <text evidence="4">The sequence shown here is derived from an EMBL/GenBank/DDBJ whole genome shotgun (WGS) entry which is preliminary data.</text>
</comment>
<dbReference type="InterPro" id="IPR050921">
    <property type="entry name" value="T4SS_GSP_E_ATPase"/>
</dbReference>
<dbReference type="GO" id="GO:0043684">
    <property type="term" value="C:type IV secretion system complex"/>
    <property type="evidence" value="ECO:0007669"/>
    <property type="project" value="UniProtKB-UniRule"/>
</dbReference>
<evidence type="ECO:0000256" key="1">
    <source>
        <dbReference type="ARBA" id="ARBA00006611"/>
    </source>
</evidence>
<dbReference type="CDD" id="cd01130">
    <property type="entry name" value="VirB11-like_ATPase"/>
    <property type="match status" value="1"/>
</dbReference>
<dbReference type="AlphaFoldDB" id="A0A0D6PIG5"/>
<evidence type="ECO:0000259" key="3">
    <source>
        <dbReference type="Pfam" id="PF00437"/>
    </source>
</evidence>
<keyword evidence="5" id="KW-1185">Reference proteome</keyword>
<dbReference type="Gene3D" id="3.40.50.300">
    <property type="entry name" value="P-loop containing nucleotide triphosphate hydrolases"/>
    <property type="match status" value="1"/>
</dbReference>
<dbReference type="GO" id="GO:0005524">
    <property type="term" value="F:ATP binding"/>
    <property type="evidence" value="ECO:0007669"/>
    <property type="project" value="UniProtKB-UniRule"/>
</dbReference>
<gene>
    <name evidence="4" type="ORF">Aam_078_033</name>
</gene>
<dbReference type="NCBIfam" id="TIGR02788">
    <property type="entry name" value="VirB11"/>
    <property type="match status" value="1"/>
</dbReference>
<dbReference type="EMBL" id="BANC01000076">
    <property type="protein sequence ID" value="GAN81156.1"/>
    <property type="molecule type" value="Genomic_DNA"/>
</dbReference>
<feature type="domain" description="Bacterial type II secretion system protein E" evidence="3">
    <location>
        <begin position="161"/>
        <end position="294"/>
    </location>
</feature>
<dbReference type="STRING" id="1120923.SAMN02746095_02599"/>
<proteinExistence type="inferred from homology"/>
<dbReference type="Gene3D" id="3.30.450.90">
    <property type="match status" value="1"/>
</dbReference>
<name>A0A0D6PIG5_9PROT</name>
<dbReference type="PANTHER" id="PTHR30486">
    <property type="entry name" value="TWITCHING MOTILITY PROTEIN PILT"/>
    <property type="match status" value="1"/>
</dbReference>
<dbReference type="RefSeq" id="WP_048879540.1">
    <property type="nucleotide sequence ID" value="NZ_BANC01000076.1"/>
</dbReference>
<dbReference type="GO" id="GO:0044097">
    <property type="term" value="P:secretion by the type IV secretion system"/>
    <property type="evidence" value="ECO:0007669"/>
    <property type="project" value="InterPro"/>
</dbReference>
<dbReference type="NCBIfam" id="NF010425">
    <property type="entry name" value="PRK13851.1"/>
    <property type="match status" value="1"/>
</dbReference>
<keyword evidence="2" id="KW-0067">ATP-binding</keyword>
<sequence length="355" mass="38411">MNDTEFSDDLVAESPAAPLLRFLLAPLQPWLNDGATEELCINRPGECWVRQHGVFERYKMPLDRSALEDIAVLAGALRRQDVGPTSPLCSTELPGGERLQVCLPPAVPTGTVSLTIRRPGSTVAPLSSVTSRYQSEGWNSWAQNRETRNFAEALEYYDSGDLEGFLAAAVRCRMTILLCGATGSGKTTMSKTLISAIPMAERIITIEDTAELVIPQPNHVRLLYSKDGLSTAKIDAEALLQASLRMRPDRVLLQELRDDAAWTYVNEVVSGHPGSITTIHGANPAQAFKKLFSLIKGSPKGAGFDDATLCDLLAAAVDLIIPFETSGSTYRIGKVWFGPDAARRGETAAALLRAA</sequence>
<protein>
    <recommendedName>
        <fullName evidence="2">Type IV secretion system protein</fullName>
    </recommendedName>
</protein>
<comment type="function">
    <text evidence="2">Part of the Type IV secretion system.</text>
</comment>
<dbReference type="Proteomes" id="UP000032668">
    <property type="component" value="Unassembled WGS sequence"/>
</dbReference>
<dbReference type="InterPro" id="IPR001482">
    <property type="entry name" value="T2SS/T4SS_dom"/>
</dbReference>
<comment type="similarity">
    <text evidence="1 2">Belongs to the GSP E family.</text>
</comment>
<evidence type="ECO:0000313" key="4">
    <source>
        <dbReference type="EMBL" id="GAN81156.1"/>
    </source>
</evidence>
<dbReference type="InterPro" id="IPR014155">
    <property type="entry name" value="VirB11"/>
</dbReference>
<reference evidence="4 5" key="1">
    <citation type="submission" date="2012-11" db="EMBL/GenBank/DDBJ databases">
        <title>Whole genome sequence of Acidocella aminolytica 101 = DSM 11237.</title>
        <authorList>
            <person name="Azuma Y."/>
            <person name="Higashiura N."/>
            <person name="Hirakawa H."/>
            <person name="Matsushita K."/>
        </authorList>
    </citation>
    <scope>NUCLEOTIDE SEQUENCE [LARGE SCALE GENOMIC DNA]</scope>
    <source>
        <strain evidence="5">101 / DSM 11237</strain>
    </source>
</reference>
<keyword evidence="2" id="KW-0963">Cytoplasm</keyword>
<dbReference type="GO" id="GO:0016887">
    <property type="term" value="F:ATP hydrolysis activity"/>
    <property type="evidence" value="ECO:0007669"/>
    <property type="project" value="InterPro"/>
</dbReference>
<dbReference type="PANTHER" id="PTHR30486:SF6">
    <property type="entry name" value="TYPE IV PILUS RETRACTATION ATPASE PILT"/>
    <property type="match status" value="1"/>
</dbReference>
<comment type="subcellular location">
    <subcellularLocation>
        <location evidence="2">Cytoplasm</location>
    </subcellularLocation>
</comment>
<dbReference type="Pfam" id="PF00437">
    <property type="entry name" value="T2SSE"/>
    <property type="match status" value="1"/>
</dbReference>